<evidence type="ECO:0000313" key="2">
    <source>
        <dbReference type="Proteomes" id="UP001064048"/>
    </source>
</evidence>
<protein>
    <submittedName>
        <fullName evidence="1">Uncharacterized protein</fullName>
    </submittedName>
</protein>
<reference evidence="1 2" key="1">
    <citation type="journal article" date="2022" name="Genome Biol. Evol.">
        <title>The Spruce Budworm Genome: Reconstructing the Evolutionary History of Antifreeze Proteins.</title>
        <authorList>
            <person name="Beliveau C."/>
            <person name="Gagne P."/>
            <person name="Picq S."/>
            <person name="Vernygora O."/>
            <person name="Keeling C.I."/>
            <person name="Pinkney K."/>
            <person name="Doucet D."/>
            <person name="Wen F."/>
            <person name="Johnston J.S."/>
            <person name="Maaroufi H."/>
            <person name="Boyle B."/>
            <person name="Laroche J."/>
            <person name="Dewar K."/>
            <person name="Juretic N."/>
            <person name="Blackburn G."/>
            <person name="Nisole A."/>
            <person name="Brunet B."/>
            <person name="Brandao M."/>
            <person name="Lumley L."/>
            <person name="Duan J."/>
            <person name="Quan G."/>
            <person name="Lucarotti C.J."/>
            <person name="Roe A.D."/>
            <person name="Sperling F.A.H."/>
            <person name="Levesque R.C."/>
            <person name="Cusson M."/>
        </authorList>
    </citation>
    <scope>NUCLEOTIDE SEQUENCE [LARGE SCALE GENOMIC DNA]</scope>
    <source>
        <strain evidence="1">Glfc:IPQL:Cfum</strain>
    </source>
</reference>
<evidence type="ECO:0000313" key="1">
    <source>
        <dbReference type="EMBL" id="KAI8421660.1"/>
    </source>
</evidence>
<proteinExistence type="predicted"/>
<organism evidence="1 2">
    <name type="scientific">Choristoneura fumiferana</name>
    <name type="common">Spruce budworm moth</name>
    <name type="synonym">Archips fumiferana</name>
    <dbReference type="NCBI Taxonomy" id="7141"/>
    <lineage>
        <taxon>Eukaryota</taxon>
        <taxon>Metazoa</taxon>
        <taxon>Ecdysozoa</taxon>
        <taxon>Arthropoda</taxon>
        <taxon>Hexapoda</taxon>
        <taxon>Insecta</taxon>
        <taxon>Pterygota</taxon>
        <taxon>Neoptera</taxon>
        <taxon>Endopterygota</taxon>
        <taxon>Lepidoptera</taxon>
        <taxon>Glossata</taxon>
        <taxon>Ditrysia</taxon>
        <taxon>Tortricoidea</taxon>
        <taxon>Tortricidae</taxon>
        <taxon>Tortricinae</taxon>
        <taxon>Choristoneura</taxon>
    </lineage>
</organism>
<keyword evidence="2" id="KW-1185">Reference proteome</keyword>
<dbReference type="EMBL" id="CM046116">
    <property type="protein sequence ID" value="KAI8421660.1"/>
    <property type="molecule type" value="Genomic_DNA"/>
</dbReference>
<accession>A0ACC0JC20</accession>
<sequence length="962" mass="106999">MAAIALIFIFLLNRAKTAQISVTTLNPALEVNKLPEGSTDAIFALQIRQIRTTSEATPAASAGNNLNVVGASAPGVQPQSENYQAIPTIYPHQNKKVTDKKYDDEHEGNFNLSAFDRNAKEKEMKAVDTNIKPLALVWDSCMETNFRDNQRISIQPPLDMQDADHDSRFQKNRQIGSIWSEGLSKRDAADTNNSIAIKSWLNKYNNLRASNTVNGPVQKSDSLLIRKIAKPSTTMIPSTTIQMIPITRDIFNNPTESFNMSVDVVVTENNIRASYTEDWFEAKDRSKIRFGGPPQTETYLIPTLKPEEGFHPFGSRQGRCMGKVFISLLILAALIIPAYMLILCLLSLFSKSGCDEELETGALFPDADESDYNDRVLVVVTLFVALFLLISGMAVSNEQATAAALDSQNMLSCACADIATWLSAAARELHHSLVPPMDIVVQAYREDLRNVGSLLGDPVRQAIASESGIDLVFDSLADIITESEDLGSKIASLRDVSIRAGALASTASDRIKDLAKQLDNLKKHCTSKDAPLCDTVNTHSLEMQLKFDLILREQQLLELRSLGVENLTRAISAARQEFQTLPHAISTQTTQIREAILRDIEAKRQSVQGAVRILSDIVRHLTAACVVAVGFVMTLVLLAMICGCGNRKEHAKRTLQVSAVWMCLASLVLWGVISAIFVIAGHAEVFVCRALWDTPQYETLDCEKDRPAYIVFQLDKVLDINKETSYFEWDKLQIDFAGLSSSIDVRFLKTISVNFNKLLNRILQVSDVNLSKYRTQRLHLTSIKPLEQLRADVVYKLTELELQLLPFRRKLNISLSHIYTAQYYIDNQGETIANKKVSMYVSRLISHVAGWRTHALASAGKHAARCRPLFNVYEAARALLCTRYIGSLHGWWICGFLLGVSWCTTLTPLCVQLWRAYGRKIRAQEALTLTNLGSGQQETPTTALCDGSNWNTPGPPPRSDSW</sequence>
<comment type="caution">
    <text evidence="1">The sequence shown here is derived from an EMBL/GenBank/DDBJ whole genome shotgun (WGS) entry which is preliminary data.</text>
</comment>
<dbReference type="Proteomes" id="UP001064048">
    <property type="component" value="Chromosome 16"/>
</dbReference>
<gene>
    <name evidence="1" type="ORF">MSG28_009651</name>
</gene>
<name>A0ACC0JC20_CHOFU</name>